<comment type="caution">
    <text evidence="2">The sequence shown here is derived from an EMBL/GenBank/DDBJ whole genome shotgun (WGS) entry which is preliminary data.</text>
</comment>
<accession>A0ABT9MPH4</accession>
<dbReference type="SUPFAM" id="SSF55729">
    <property type="entry name" value="Acyl-CoA N-acyltransferases (Nat)"/>
    <property type="match status" value="1"/>
</dbReference>
<name>A0ABT9MPH4_9ACTN</name>
<feature type="domain" description="N-acetyltransferase" evidence="1">
    <location>
        <begin position="132"/>
        <end position="271"/>
    </location>
</feature>
<keyword evidence="3" id="KW-1185">Reference proteome</keyword>
<evidence type="ECO:0000313" key="2">
    <source>
        <dbReference type="EMBL" id="MDP9793307.1"/>
    </source>
</evidence>
<reference evidence="2 3" key="1">
    <citation type="submission" date="2023-07" db="EMBL/GenBank/DDBJ databases">
        <title>Sequencing the genomes of 1000 actinobacteria strains.</title>
        <authorList>
            <person name="Klenk H.-P."/>
        </authorList>
    </citation>
    <scope>NUCLEOTIDE SEQUENCE [LARGE SCALE GENOMIC DNA]</scope>
    <source>
        <strain evidence="2 3">DSM 44710</strain>
    </source>
</reference>
<dbReference type="InterPro" id="IPR000182">
    <property type="entry name" value="GNAT_dom"/>
</dbReference>
<dbReference type="PROSITE" id="PS51186">
    <property type="entry name" value="GNAT"/>
    <property type="match status" value="1"/>
</dbReference>
<protein>
    <submittedName>
        <fullName evidence="2">GNAT superfamily N-acetyltransferase</fullName>
    </submittedName>
</protein>
<dbReference type="RefSeq" id="WP_306828332.1">
    <property type="nucleotide sequence ID" value="NZ_JAUSRA010000001.1"/>
</dbReference>
<gene>
    <name evidence="2" type="ORF">J2S43_001819</name>
</gene>
<organism evidence="2 3">
    <name type="scientific">Catenuloplanes nepalensis</name>
    <dbReference type="NCBI Taxonomy" id="587533"/>
    <lineage>
        <taxon>Bacteria</taxon>
        <taxon>Bacillati</taxon>
        <taxon>Actinomycetota</taxon>
        <taxon>Actinomycetes</taxon>
        <taxon>Micromonosporales</taxon>
        <taxon>Micromonosporaceae</taxon>
        <taxon>Catenuloplanes</taxon>
    </lineage>
</organism>
<dbReference type="Gene3D" id="3.40.630.30">
    <property type="match status" value="1"/>
</dbReference>
<evidence type="ECO:0000313" key="3">
    <source>
        <dbReference type="Proteomes" id="UP001240984"/>
    </source>
</evidence>
<dbReference type="Pfam" id="PF00583">
    <property type="entry name" value="Acetyltransf_1"/>
    <property type="match status" value="1"/>
</dbReference>
<evidence type="ECO:0000259" key="1">
    <source>
        <dbReference type="PROSITE" id="PS51186"/>
    </source>
</evidence>
<dbReference type="CDD" id="cd04301">
    <property type="entry name" value="NAT_SF"/>
    <property type="match status" value="1"/>
</dbReference>
<dbReference type="InterPro" id="IPR016181">
    <property type="entry name" value="Acyl_CoA_acyltransferase"/>
</dbReference>
<dbReference type="EMBL" id="JAUSRA010000001">
    <property type="protein sequence ID" value="MDP9793307.1"/>
    <property type="molecule type" value="Genomic_DNA"/>
</dbReference>
<proteinExistence type="predicted"/>
<sequence>MTLTDAAPIAVGEAIEGAFLGAIAENAPAVLREALGLRVVAVDGVTVLTVRAGIPMFNRAVGFGTPVTAGLLDRILDVYREAGVPGAALKIPVPLLPGDWAQVCAARGLTPLPDSVKVTRSTADQPPARTDLRVGRVPAAEERAWIDLVMSGLEPVPYLADLMPGPGRDPRGSRFAAWDGDEMVAAAQLFTHGRAGVLKSGMTRASHRGRGAQSALITARIAAARNAGCDWVVSETSAPEPGERHTSLGNLERLGFARIYDYRTVRWEKRG</sequence>
<dbReference type="Proteomes" id="UP001240984">
    <property type="component" value="Unassembled WGS sequence"/>
</dbReference>